<dbReference type="AlphaFoldDB" id="A0A2A6BH33"/>
<dbReference type="Proteomes" id="UP000005239">
    <property type="component" value="Unassembled WGS sequence"/>
</dbReference>
<reference evidence="1" key="2">
    <citation type="submission" date="2022-06" db="UniProtKB">
        <authorList>
            <consortium name="EnsemblMetazoa"/>
        </authorList>
    </citation>
    <scope>IDENTIFICATION</scope>
    <source>
        <strain evidence="1">PS312</strain>
    </source>
</reference>
<reference evidence="2" key="1">
    <citation type="journal article" date="2008" name="Nat. Genet.">
        <title>The Pristionchus pacificus genome provides a unique perspective on nematode lifestyle and parasitism.</title>
        <authorList>
            <person name="Dieterich C."/>
            <person name="Clifton S.W."/>
            <person name="Schuster L.N."/>
            <person name="Chinwalla A."/>
            <person name="Delehaunty K."/>
            <person name="Dinkelacker I."/>
            <person name="Fulton L."/>
            <person name="Fulton R."/>
            <person name="Godfrey J."/>
            <person name="Minx P."/>
            <person name="Mitreva M."/>
            <person name="Roeseler W."/>
            <person name="Tian H."/>
            <person name="Witte H."/>
            <person name="Yang S.P."/>
            <person name="Wilson R.K."/>
            <person name="Sommer R.J."/>
        </authorList>
    </citation>
    <scope>NUCLEOTIDE SEQUENCE [LARGE SCALE GENOMIC DNA]</scope>
    <source>
        <strain evidence="2">PS312</strain>
    </source>
</reference>
<sequence>MRNDVCCCGIFSVTHGSRILSLFTIMGGLAVIYNSACRSRASTTMKFIGVVIGLSLILAGGFAIHAVKARKPKRMFPIIGVQAIALLFTILYIAAFVFAFIRIVEVSICIILSVVFLVALWFFSIHFNTYRYLKEFESKGFGPSAVDSYGV</sequence>
<proteinExistence type="predicted"/>
<accession>A0A8R1Y8L8</accession>
<dbReference type="PANTHER" id="PTHR34851:SF5">
    <property type="entry name" value="MARVEL DOMAIN-CONTAINING PROTEIN"/>
    <property type="match status" value="1"/>
</dbReference>
<evidence type="ECO:0000313" key="2">
    <source>
        <dbReference type="Proteomes" id="UP000005239"/>
    </source>
</evidence>
<gene>
    <name evidence="1" type="primary">WBGene00091128</name>
</gene>
<accession>A0A2A6BH33</accession>
<protein>
    <submittedName>
        <fullName evidence="1">Uncharacterized protein</fullName>
    </submittedName>
</protein>
<name>A0A2A6BH33_PRIPA</name>
<organism evidence="1 2">
    <name type="scientific">Pristionchus pacificus</name>
    <name type="common">Parasitic nematode worm</name>
    <dbReference type="NCBI Taxonomy" id="54126"/>
    <lineage>
        <taxon>Eukaryota</taxon>
        <taxon>Metazoa</taxon>
        <taxon>Ecdysozoa</taxon>
        <taxon>Nematoda</taxon>
        <taxon>Chromadorea</taxon>
        <taxon>Rhabditida</taxon>
        <taxon>Rhabditina</taxon>
        <taxon>Diplogasteromorpha</taxon>
        <taxon>Diplogasteroidea</taxon>
        <taxon>Neodiplogasteridae</taxon>
        <taxon>Pristionchus</taxon>
    </lineage>
</organism>
<dbReference type="EnsemblMetazoa" id="PPA01574.1">
    <property type="protein sequence ID" value="PPA01574.1"/>
    <property type="gene ID" value="WBGene00091128"/>
</dbReference>
<keyword evidence="2" id="KW-1185">Reference proteome</keyword>
<evidence type="ECO:0000313" key="1">
    <source>
        <dbReference type="EnsemblMetazoa" id="PPA01574.1"/>
    </source>
</evidence>
<dbReference type="PANTHER" id="PTHR34851">
    <property type="entry name" value="PROTEIN CBG05235-RELATED"/>
    <property type="match status" value="1"/>
</dbReference>